<organism evidence="1">
    <name type="scientific">Blastochloris viridis</name>
    <name type="common">Rhodopseudomonas viridis</name>
    <dbReference type="NCBI Taxonomy" id="1079"/>
    <lineage>
        <taxon>Bacteria</taxon>
        <taxon>Pseudomonadati</taxon>
        <taxon>Pseudomonadota</taxon>
        <taxon>Alphaproteobacteria</taxon>
        <taxon>Hyphomicrobiales</taxon>
        <taxon>Blastochloridaceae</taxon>
        <taxon>Blastochloris</taxon>
    </lineage>
</organism>
<dbReference type="EMBL" id="AP014854">
    <property type="protein sequence ID" value="BAR98653.1"/>
    <property type="molecule type" value="Genomic_DNA"/>
</dbReference>
<reference evidence="1" key="1">
    <citation type="journal article" date="2015" name="Genome Announc.">
        <title>Complete Genome Sequence of the Bacteriochlorophyll b-Producing Photosynthetic Bacterium Blastochloris viridis.</title>
        <authorList>
            <person name="Tsukatani Y."/>
            <person name="Hirose Y."/>
            <person name="Harada J."/>
            <person name="Misawa N."/>
            <person name="Mori K."/>
            <person name="Inoue K."/>
            <person name="Tamiaki H."/>
        </authorList>
    </citation>
    <scope>NUCLEOTIDE SEQUENCE [LARGE SCALE GENOMIC DNA]</scope>
    <source>
        <strain evidence="1">DSM 133</strain>
    </source>
</reference>
<proteinExistence type="predicted"/>
<evidence type="ECO:0000313" key="1">
    <source>
        <dbReference type="EMBL" id="BAR98653.1"/>
    </source>
</evidence>
<name>A0A182D0F8_BLAVI</name>
<gene>
    <name evidence="1" type="ORF">BV133_1060</name>
</gene>
<protein>
    <submittedName>
        <fullName evidence="1">Uncharacterized protein</fullName>
    </submittedName>
</protein>
<sequence length="62" mass="6659">MIAKSLGADPGGARVTIHRAPRPSDRIAPIANVGEAKRRTTSVKGVFVQATRDARRRTIPPI</sequence>
<dbReference type="AlphaFoldDB" id="A0A182D0F8"/>
<accession>A0A182D0F8</accession>